<evidence type="ECO:0000313" key="2">
    <source>
        <dbReference type="EMBL" id="MFD1891386.1"/>
    </source>
</evidence>
<name>A0ABW4RYJ2_9ACTN</name>
<protein>
    <submittedName>
        <fullName evidence="2">Amino acid-binding protein</fullName>
    </submittedName>
</protein>
<dbReference type="EMBL" id="JBHUFZ010000033">
    <property type="protein sequence ID" value="MFD1891386.1"/>
    <property type="molecule type" value="Genomic_DNA"/>
</dbReference>
<comment type="caution">
    <text evidence="2">The sequence shown here is derived from an EMBL/GenBank/DDBJ whole genome shotgun (WGS) entry which is preliminary data.</text>
</comment>
<sequence>MLLVRVQLPDRPGSLGTVATAMGLAGADISAIEIVEKGEGFVVDDFMLTMPPGSLVDLLVSECNDLDGVQVLWVSRYPDSWGIEGDIELLNAMSMEPSRSSQVLTERAPVVFRSQWAAMLDADSGQLLHGSAQAPDEMPRDRDWLGGLDTLHTVVLPAGWLPLWPETVVAVVPVRSRCLVVARQGGPDFLDSELRRLHHIASLA</sequence>
<accession>A0ABW4RYJ2</accession>
<dbReference type="Proteomes" id="UP001597326">
    <property type="component" value="Unassembled WGS sequence"/>
</dbReference>
<dbReference type="RefSeq" id="WP_343875755.1">
    <property type="nucleotide sequence ID" value="NZ_BAAAIX010000034.1"/>
</dbReference>
<proteinExistence type="predicted"/>
<dbReference type="InterPro" id="IPR002912">
    <property type="entry name" value="ACT_dom"/>
</dbReference>
<gene>
    <name evidence="2" type="ORF">ACFSCS_14520</name>
</gene>
<dbReference type="InterPro" id="IPR045865">
    <property type="entry name" value="ACT-like_dom_sf"/>
</dbReference>
<evidence type="ECO:0000313" key="3">
    <source>
        <dbReference type="Proteomes" id="UP001597326"/>
    </source>
</evidence>
<reference evidence="3" key="1">
    <citation type="journal article" date="2019" name="Int. J. Syst. Evol. Microbiol.">
        <title>The Global Catalogue of Microorganisms (GCM) 10K type strain sequencing project: providing services to taxonomists for standard genome sequencing and annotation.</title>
        <authorList>
            <consortium name="The Broad Institute Genomics Platform"/>
            <consortium name="The Broad Institute Genome Sequencing Center for Infectious Disease"/>
            <person name="Wu L."/>
            <person name="Ma J."/>
        </authorList>
    </citation>
    <scope>NUCLEOTIDE SEQUENCE [LARGE SCALE GENOMIC DNA]</scope>
    <source>
        <strain evidence="3">CAIM 431</strain>
    </source>
</reference>
<feature type="domain" description="ACT" evidence="1">
    <location>
        <begin position="3"/>
        <end position="79"/>
    </location>
</feature>
<keyword evidence="3" id="KW-1185">Reference proteome</keyword>
<dbReference type="PROSITE" id="PS51671">
    <property type="entry name" value="ACT"/>
    <property type="match status" value="1"/>
</dbReference>
<organism evidence="2 3">
    <name type="scientific">Luteococcus peritonei</name>
    <dbReference type="NCBI Taxonomy" id="88874"/>
    <lineage>
        <taxon>Bacteria</taxon>
        <taxon>Bacillati</taxon>
        <taxon>Actinomycetota</taxon>
        <taxon>Actinomycetes</taxon>
        <taxon>Propionibacteriales</taxon>
        <taxon>Propionibacteriaceae</taxon>
        <taxon>Luteococcus</taxon>
    </lineage>
</organism>
<evidence type="ECO:0000259" key="1">
    <source>
        <dbReference type="PROSITE" id="PS51671"/>
    </source>
</evidence>
<dbReference type="SUPFAM" id="SSF55021">
    <property type="entry name" value="ACT-like"/>
    <property type="match status" value="1"/>
</dbReference>